<dbReference type="Gene3D" id="2.60.40.4070">
    <property type="match status" value="1"/>
</dbReference>
<reference evidence="2" key="1">
    <citation type="journal article" date="2014" name="ISME J.">
        <title>Genomic properties of Marine Group A bacteria indicate a role in the marine sulfur cycle.</title>
        <authorList>
            <person name="Wright J.J."/>
            <person name="Mewis K."/>
            <person name="Hanson N.W."/>
            <person name="Konwar K.M."/>
            <person name="Maas K.R."/>
            <person name="Hallam S.J."/>
        </authorList>
    </citation>
    <scope>NUCLEOTIDE SEQUENCE</scope>
</reference>
<feature type="signal peptide" evidence="1">
    <location>
        <begin position="1"/>
        <end position="22"/>
    </location>
</feature>
<feature type="chain" id="PRO_5004525023" evidence="1">
    <location>
        <begin position="23"/>
        <end position="314"/>
    </location>
</feature>
<dbReference type="NCBIfam" id="TIGR04183">
    <property type="entry name" value="Por_Secre_tail"/>
    <property type="match status" value="1"/>
</dbReference>
<accession>S4W9W3</accession>
<dbReference type="Gene3D" id="2.60.40.680">
    <property type="match status" value="1"/>
</dbReference>
<keyword evidence="1" id="KW-0732">Signal</keyword>
<sequence length="314" mass="34400">MKMNNIFIFLVSLSIAATSVSADIECPSDSAYHVDMRTMLPDGSPNPSYGLQISTGLCACITFGEGVEINGNDITFTINIVDNEPIRGIELDIYHDSNDLIYSSVTRGQKLQGLVNDEGNPTSDMTILGNSIDDYVKILAYSVNRARTAGNGEEGELLHLTYTLADGATLPENISFHFSIVNIPGTSLNPELLNVVCGFPGEDNPIAVSTVTASSEDAQVLPKEFALFQNYPNPFNPSTQISFDIPTTEFVTLRVYNLLGQDVKMLANKVMSPGKYTFEWNGTDLLNNDAASGVYFYEMRGKTFVSRKKMLLIR</sequence>
<evidence type="ECO:0000313" key="2">
    <source>
        <dbReference type="EMBL" id="AGO87880.1"/>
    </source>
</evidence>
<evidence type="ECO:0000256" key="1">
    <source>
        <dbReference type="SAM" id="SignalP"/>
    </source>
</evidence>
<protein>
    <submittedName>
        <fullName evidence="2">Uncharacterized protein</fullName>
    </submittedName>
</protein>
<dbReference type="EMBL" id="KF170417">
    <property type="protein sequence ID" value="AGO87880.1"/>
    <property type="molecule type" value="Genomic_DNA"/>
</dbReference>
<dbReference type="InterPro" id="IPR026444">
    <property type="entry name" value="Secre_tail"/>
</dbReference>
<dbReference type="AlphaFoldDB" id="S4W9W3"/>
<name>S4W9W3_9BACT</name>
<proteinExistence type="predicted"/>
<organism evidence="2">
    <name type="scientific">uncultured bacterium FPPP_33K14</name>
    <dbReference type="NCBI Taxonomy" id="1343846"/>
    <lineage>
        <taxon>Bacteria</taxon>
        <taxon>environmental samples</taxon>
    </lineage>
</organism>